<dbReference type="CDD" id="cd07660">
    <property type="entry name" value="BAR_Arfaptin"/>
    <property type="match status" value="1"/>
</dbReference>
<comment type="caution">
    <text evidence="9">The sequence shown here is derived from an EMBL/GenBank/DDBJ whole genome shotgun (WGS) entry which is preliminary data.</text>
</comment>
<keyword evidence="4" id="KW-0333">Golgi apparatus</keyword>
<dbReference type="GO" id="GO:0032588">
    <property type="term" value="C:trans-Golgi network membrane"/>
    <property type="evidence" value="ECO:0007669"/>
    <property type="project" value="UniProtKB-ARBA"/>
</dbReference>
<dbReference type="SMART" id="SM01015">
    <property type="entry name" value="Arfaptin"/>
    <property type="match status" value="1"/>
</dbReference>
<feature type="region of interest" description="Disordered" evidence="7">
    <location>
        <begin position="33"/>
        <end position="59"/>
    </location>
</feature>
<feature type="domain" description="AH" evidence="8">
    <location>
        <begin position="98"/>
        <end position="298"/>
    </location>
</feature>
<protein>
    <recommendedName>
        <fullName evidence="8">AH domain-containing protein</fullName>
    </recommendedName>
</protein>
<dbReference type="FunFam" id="1.20.1270.60:FF:000003">
    <property type="entry name" value="arfaptin-2 isoform X1"/>
    <property type="match status" value="1"/>
</dbReference>
<dbReference type="PROSITE" id="PS50870">
    <property type="entry name" value="AH"/>
    <property type="match status" value="1"/>
</dbReference>
<evidence type="ECO:0000259" key="8">
    <source>
        <dbReference type="PROSITE" id="PS50870"/>
    </source>
</evidence>
<evidence type="ECO:0000256" key="1">
    <source>
        <dbReference type="ARBA" id="ARBA00004394"/>
    </source>
</evidence>
<gene>
    <name evidence="9" type="ORF">V9T40_001077</name>
</gene>
<dbReference type="EMBL" id="JBBCAQ010000034">
    <property type="protein sequence ID" value="KAK7580448.1"/>
    <property type="molecule type" value="Genomic_DNA"/>
</dbReference>
<dbReference type="Proteomes" id="UP001367676">
    <property type="component" value="Unassembled WGS sequence"/>
</dbReference>
<evidence type="ECO:0000256" key="5">
    <source>
        <dbReference type="ARBA" id="ARBA00023136"/>
    </source>
</evidence>
<proteinExistence type="predicted"/>
<evidence type="ECO:0000313" key="10">
    <source>
        <dbReference type="Proteomes" id="UP001367676"/>
    </source>
</evidence>
<evidence type="ECO:0000256" key="6">
    <source>
        <dbReference type="SAM" id="Coils"/>
    </source>
</evidence>
<dbReference type="SUPFAM" id="SSF103657">
    <property type="entry name" value="BAR/IMD domain-like"/>
    <property type="match status" value="1"/>
</dbReference>
<keyword evidence="6" id="KW-0175">Coiled coil</keyword>
<keyword evidence="3" id="KW-0597">Phosphoprotein</keyword>
<evidence type="ECO:0000313" key="9">
    <source>
        <dbReference type="EMBL" id="KAK7580448.1"/>
    </source>
</evidence>
<dbReference type="PANTHER" id="PTHR12141:SF5">
    <property type="entry name" value="ARFAPTIN"/>
    <property type="match status" value="1"/>
</dbReference>
<comment type="subcellular location">
    <subcellularLocation>
        <location evidence="1">Golgi apparatus membrane</location>
    </subcellularLocation>
    <subcellularLocation>
        <location evidence="2">Golgi apparatus</location>
        <location evidence="2">trans-Golgi network</location>
    </subcellularLocation>
</comment>
<dbReference type="GO" id="GO:0070273">
    <property type="term" value="F:phosphatidylinositol-4-phosphate binding"/>
    <property type="evidence" value="ECO:0007669"/>
    <property type="project" value="UniProtKB-ARBA"/>
</dbReference>
<dbReference type="PANTHER" id="PTHR12141">
    <property type="entry name" value="ARFAPTIN-RELATED"/>
    <property type="match status" value="1"/>
</dbReference>
<accession>A0AAN9TAI9</accession>
<dbReference type="InterPro" id="IPR010504">
    <property type="entry name" value="AH_dom"/>
</dbReference>
<dbReference type="GO" id="GO:0006886">
    <property type="term" value="P:intracellular protein transport"/>
    <property type="evidence" value="ECO:0007669"/>
    <property type="project" value="TreeGrafter"/>
</dbReference>
<organism evidence="9 10">
    <name type="scientific">Parthenolecanium corni</name>
    <dbReference type="NCBI Taxonomy" id="536013"/>
    <lineage>
        <taxon>Eukaryota</taxon>
        <taxon>Metazoa</taxon>
        <taxon>Ecdysozoa</taxon>
        <taxon>Arthropoda</taxon>
        <taxon>Hexapoda</taxon>
        <taxon>Insecta</taxon>
        <taxon>Pterygota</taxon>
        <taxon>Neoptera</taxon>
        <taxon>Paraneoptera</taxon>
        <taxon>Hemiptera</taxon>
        <taxon>Sternorrhyncha</taxon>
        <taxon>Coccoidea</taxon>
        <taxon>Coccidae</taxon>
        <taxon>Parthenolecanium</taxon>
    </lineage>
</organism>
<keyword evidence="10" id="KW-1185">Reference proteome</keyword>
<evidence type="ECO:0000256" key="2">
    <source>
        <dbReference type="ARBA" id="ARBA00004601"/>
    </source>
</evidence>
<dbReference type="Pfam" id="PF06456">
    <property type="entry name" value="Arfaptin"/>
    <property type="match status" value="1"/>
</dbReference>
<sequence length="317" mass="36302">MSTVTPTVERNLHEMLRDAPMMNDSNTAVHSGFTNQQLPKPIKTFTNPEQESLTSPTKGNDSLKLPLAKIETIKCWGVSTYKCTRQLMYEKLGKTSRTVDKDLETQIDFLRDTQKKYSNLAKLSRILSSHFYHVVQTQQALGEAFSELSQKSPELQEEFKSNAETQRSLSKNGEMLLNALNSFLSSINTLCSKTIEDTLMTIRQYETARIEYDAYRMDLETLAQTPRTDANTVRIDEAQLSYQKYKEDFEKLRNDVEVKLKFLEDNRIKVMRSQLTLLNGAVAAYFSGNHQLLESTLKSYCIKNVKVSPIAAPWLER</sequence>
<evidence type="ECO:0000256" key="4">
    <source>
        <dbReference type="ARBA" id="ARBA00023034"/>
    </source>
</evidence>
<dbReference type="InterPro" id="IPR030798">
    <property type="entry name" value="Arfaptin_fam"/>
</dbReference>
<dbReference type="GO" id="GO:0019904">
    <property type="term" value="F:protein domain specific binding"/>
    <property type="evidence" value="ECO:0007669"/>
    <property type="project" value="InterPro"/>
</dbReference>
<name>A0AAN9TAI9_9HEMI</name>
<evidence type="ECO:0000256" key="7">
    <source>
        <dbReference type="SAM" id="MobiDB-lite"/>
    </source>
</evidence>
<dbReference type="InterPro" id="IPR027267">
    <property type="entry name" value="AH/BAR_dom_sf"/>
</dbReference>
<dbReference type="GO" id="GO:0005829">
    <property type="term" value="C:cytosol"/>
    <property type="evidence" value="ECO:0007669"/>
    <property type="project" value="UniProtKB-ARBA"/>
</dbReference>
<dbReference type="AlphaFoldDB" id="A0AAN9TAI9"/>
<feature type="coiled-coil region" evidence="6">
    <location>
        <begin position="235"/>
        <end position="266"/>
    </location>
</feature>
<dbReference type="Gene3D" id="1.20.1270.60">
    <property type="entry name" value="Arfaptin homology (AH) domain/BAR domain"/>
    <property type="match status" value="1"/>
</dbReference>
<keyword evidence="5" id="KW-0472">Membrane</keyword>
<dbReference type="GO" id="GO:0000139">
    <property type="term" value="C:Golgi membrane"/>
    <property type="evidence" value="ECO:0007669"/>
    <property type="project" value="UniProtKB-SubCell"/>
</dbReference>
<evidence type="ECO:0000256" key="3">
    <source>
        <dbReference type="ARBA" id="ARBA00022553"/>
    </source>
</evidence>
<reference evidence="9 10" key="1">
    <citation type="submission" date="2024-03" db="EMBL/GenBank/DDBJ databases">
        <title>Adaptation during the transition from Ophiocordyceps entomopathogen to insect associate is accompanied by gene loss and intensified selection.</title>
        <authorList>
            <person name="Ward C.M."/>
            <person name="Onetto C.A."/>
            <person name="Borneman A.R."/>
        </authorList>
    </citation>
    <scope>NUCLEOTIDE SEQUENCE [LARGE SCALE GENOMIC DNA]</scope>
    <source>
        <strain evidence="9">AWRI1</strain>
        <tissue evidence="9">Single Adult Female</tissue>
    </source>
</reference>
<dbReference type="GO" id="GO:0034315">
    <property type="term" value="P:regulation of Arp2/3 complex-mediated actin nucleation"/>
    <property type="evidence" value="ECO:0007669"/>
    <property type="project" value="TreeGrafter"/>
</dbReference>